<accession>A0AA39SX41</accession>
<keyword evidence="2" id="KW-1185">Reference proteome</keyword>
<comment type="caution">
    <text evidence="1">The sequence shown here is derived from an EMBL/GenBank/DDBJ whole genome shotgun (WGS) entry which is preliminary data.</text>
</comment>
<reference evidence="1" key="1">
    <citation type="journal article" date="2022" name="Plant J.">
        <title>Strategies of tolerance reflected in two North American maple genomes.</title>
        <authorList>
            <person name="McEvoy S.L."/>
            <person name="Sezen U.U."/>
            <person name="Trouern-Trend A."/>
            <person name="McMahon S.M."/>
            <person name="Schaberg P.G."/>
            <person name="Yang J."/>
            <person name="Wegrzyn J.L."/>
            <person name="Swenson N.G."/>
        </authorList>
    </citation>
    <scope>NUCLEOTIDE SEQUENCE</scope>
    <source>
        <strain evidence="1">NS2018</strain>
    </source>
</reference>
<evidence type="ECO:0000313" key="2">
    <source>
        <dbReference type="Proteomes" id="UP001168877"/>
    </source>
</evidence>
<proteinExistence type="predicted"/>
<gene>
    <name evidence="1" type="ORF">LWI29_024949</name>
</gene>
<dbReference type="Proteomes" id="UP001168877">
    <property type="component" value="Unassembled WGS sequence"/>
</dbReference>
<evidence type="ECO:0000313" key="1">
    <source>
        <dbReference type="EMBL" id="KAK0597404.1"/>
    </source>
</evidence>
<name>A0AA39SX41_ACESA</name>
<dbReference type="EMBL" id="JAUESC010000004">
    <property type="protein sequence ID" value="KAK0597404.1"/>
    <property type="molecule type" value="Genomic_DNA"/>
</dbReference>
<dbReference type="AlphaFoldDB" id="A0AA39SX41"/>
<organism evidence="1 2">
    <name type="scientific">Acer saccharum</name>
    <name type="common">Sugar maple</name>
    <dbReference type="NCBI Taxonomy" id="4024"/>
    <lineage>
        <taxon>Eukaryota</taxon>
        <taxon>Viridiplantae</taxon>
        <taxon>Streptophyta</taxon>
        <taxon>Embryophyta</taxon>
        <taxon>Tracheophyta</taxon>
        <taxon>Spermatophyta</taxon>
        <taxon>Magnoliopsida</taxon>
        <taxon>eudicotyledons</taxon>
        <taxon>Gunneridae</taxon>
        <taxon>Pentapetalae</taxon>
        <taxon>rosids</taxon>
        <taxon>malvids</taxon>
        <taxon>Sapindales</taxon>
        <taxon>Sapindaceae</taxon>
        <taxon>Hippocastanoideae</taxon>
        <taxon>Acereae</taxon>
        <taxon>Acer</taxon>
    </lineage>
</organism>
<reference evidence="1" key="2">
    <citation type="submission" date="2023-06" db="EMBL/GenBank/DDBJ databases">
        <authorList>
            <person name="Swenson N.G."/>
            <person name="Wegrzyn J.L."/>
            <person name="Mcevoy S.L."/>
        </authorList>
    </citation>
    <scope>NUCLEOTIDE SEQUENCE</scope>
    <source>
        <strain evidence="1">NS2018</strain>
        <tissue evidence="1">Leaf</tissue>
    </source>
</reference>
<protein>
    <submittedName>
        <fullName evidence="1">Uncharacterized protein</fullName>
    </submittedName>
</protein>
<sequence length="118" mass="13021">MQSNTVSVIDEPSRVLEVGTALGLDYGGKEQELEVVIATREEEDVLRLLEHQEEGWLRGTLSRSMASKHITGLLNGPNDSPYVRVFGSKNVSCGGVAVSSNQAVYINFEEVKDMMGYW</sequence>